<dbReference type="AlphaFoldDB" id="A0A2P8DT43"/>
<dbReference type="Pfam" id="PF22725">
    <property type="entry name" value="GFO_IDH_MocA_C3"/>
    <property type="match status" value="1"/>
</dbReference>
<gene>
    <name evidence="5" type="ORF">CLV30_11638</name>
</gene>
<protein>
    <submittedName>
        <fullName evidence="5">Putative dehydrogenase</fullName>
    </submittedName>
</protein>
<dbReference type="SUPFAM" id="SSF55347">
    <property type="entry name" value="Glyceraldehyde-3-phosphate dehydrogenase-like, C-terminal domain"/>
    <property type="match status" value="1"/>
</dbReference>
<dbReference type="InterPro" id="IPR036291">
    <property type="entry name" value="NAD(P)-bd_dom_sf"/>
</dbReference>
<dbReference type="PANTHER" id="PTHR22604:SF105">
    <property type="entry name" value="TRANS-1,2-DIHYDROBENZENE-1,2-DIOL DEHYDROGENASE"/>
    <property type="match status" value="1"/>
</dbReference>
<keyword evidence="2" id="KW-0560">Oxidoreductase</keyword>
<dbReference type="PANTHER" id="PTHR22604">
    <property type="entry name" value="OXIDOREDUCTASES"/>
    <property type="match status" value="1"/>
</dbReference>
<feature type="domain" description="GFO/IDH/MocA-like oxidoreductase" evidence="4">
    <location>
        <begin position="137"/>
        <end position="251"/>
    </location>
</feature>
<keyword evidence="6" id="KW-1185">Reference proteome</keyword>
<evidence type="ECO:0000313" key="6">
    <source>
        <dbReference type="Proteomes" id="UP000243528"/>
    </source>
</evidence>
<dbReference type="Proteomes" id="UP000243528">
    <property type="component" value="Unassembled WGS sequence"/>
</dbReference>
<comment type="similarity">
    <text evidence="1">Belongs to the Gfo/Idh/MocA family.</text>
</comment>
<evidence type="ECO:0000256" key="2">
    <source>
        <dbReference type="ARBA" id="ARBA00023002"/>
    </source>
</evidence>
<dbReference type="RefSeq" id="WP_205740884.1">
    <property type="nucleotide sequence ID" value="NZ_PYGE01000016.1"/>
</dbReference>
<comment type="caution">
    <text evidence="5">The sequence shown here is derived from an EMBL/GenBank/DDBJ whole genome shotgun (WGS) entry which is preliminary data.</text>
</comment>
<organism evidence="5 6">
    <name type="scientific">Haloactinopolyspora alba</name>
    <dbReference type="NCBI Taxonomy" id="648780"/>
    <lineage>
        <taxon>Bacteria</taxon>
        <taxon>Bacillati</taxon>
        <taxon>Actinomycetota</taxon>
        <taxon>Actinomycetes</taxon>
        <taxon>Jiangellales</taxon>
        <taxon>Jiangellaceae</taxon>
        <taxon>Haloactinopolyspora</taxon>
    </lineage>
</organism>
<reference evidence="5 6" key="1">
    <citation type="submission" date="2018-03" db="EMBL/GenBank/DDBJ databases">
        <title>Genomic Encyclopedia of Archaeal and Bacterial Type Strains, Phase II (KMG-II): from individual species to whole genera.</title>
        <authorList>
            <person name="Goeker M."/>
        </authorList>
    </citation>
    <scope>NUCLEOTIDE SEQUENCE [LARGE SCALE GENOMIC DNA]</scope>
    <source>
        <strain evidence="5 6">DSM 45211</strain>
    </source>
</reference>
<evidence type="ECO:0000259" key="4">
    <source>
        <dbReference type="Pfam" id="PF22725"/>
    </source>
</evidence>
<proteinExistence type="inferred from homology"/>
<accession>A0A2P8DT43</accession>
<dbReference type="SUPFAM" id="SSF51735">
    <property type="entry name" value="NAD(P)-binding Rossmann-fold domains"/>
    <property type="match status" value="1"/>
</dbReference>
<name>A0A2P8DT43_9ACTN</name>
<dbReference type="InterPro" id="IPR050984">
    <property type="entry name" value="Gfo/Idh/MocA_domain"/>
</dbReference>
<dbReference type="EMBL" id="PYGE01000016">
    <property type="protein sequence ID" value="PSL00378.1"/>
    <property type="molecule type" value="Genomic_DNA"/>
</dbReference>
<sequence>MTTMTDPVRWGVLGSAAIAVNKVIPGMQKADNCEILGLASRDAGRAAETAAALGIDRSHGSYQALLDDPDIEAVYIPLPNNLHAEWTLRAAEAGKHVLCEKPIAMSADEAATMVAGAEKAGVKLMEAFMYRLHPSWVRVRDLVAAGGIGELRAVHGFFSYTNLDPANIRNIAELGGGGLMDIGCYPVNVARMMFGAEPTDVRASVHRDPSFGTDSLTSAVLDFDGRHAVLSCSTQHEPYQHVQVLGTEGRLSVEIPFNIPPDLPTHITRASGGTRPVAPDVEVIEFPPADQYQIQGELFSAAIRDDTPVPTPPADAVDNMRVIEAIFADADGTRPGSPGR</sequence>
<dbReference type="GO" id="GO:0000166">
    <property type="term" value="F:nucleotide binding"/>
    <property type="evidence" value="ECO:0007669"/>
    <property type="project" value="InterPro"/>
</dbReference>
<dbReference type="Gene3D" id="3.40.50.720">
    <property type="entry name" value="NAD(P)-binding Rossmann-like Domain"/>
    <property type="match status" value="1"/>
</dbReference>
<evidence type="ECO:0000313" key="5">
    <source>
        <dbReference type="EMBL" id="PSL00378.1"/>
    </source>
</evidence>
<dbReference type="GO" id="GO:0016491">
    <property type="term" value="F:oxidoreductase activity"/>
    <property type="evidence" value="ECO:0007669"/>
    <property type="project" value="UniProtKB-KW"/>
</dbReference>
<dbReference type="Pfam" id="PF01408">
    <property type="entry name" value="GFO_IDH_MocA"/>
    <property type="match status" value="1"/>
</dbReference>
<feature type="domain" description="Gfo/Idh/MocA-like oxidoreductase N-terminal" evidence="3">
    <location>
        <begin position="8"/>
        <end position="127"/>
    </location>
</feature>
<dbReference type="InterPro" id="IPR055170">
    <property type="entry name" value="GFO_IDH_MocA-like_dom"/>
</dbReference>
<dbReference type="Gene3D" id="3.30.360.10">
    <property type="entry name" value="Dihydrodipicolinate Reductase, domain 2"/>
    <property type="match status" value="1"/>
</dbReference>
<evidence type="ECO:0000259" key="3">
    <source>
        <dbReference type="Pfam" id="PF01408"/>
    </source>
</evidence>
<dbReference type="InterPro" id="IPR000683">
    <property type="entry name" value="Gfo/Idh/MocA-like_OxRdtase_N"/>
</dbReference>
<evidence type="ECO:0000256" key="1">
    <source>
        <dbReference type="ARBA" id="ARBA00010928"/>
    </source>
</evidence>